<protein>
    <submittedName>
        <fullName evidence="1">Uncharacterized protein</fullName>
    </submittedName>
</protein>
<gene>
    <name evidence="2" type="ORF">HLH25_12565</name>
    <name evidence="1" type="ORF">HLH26_12725</name>
</gene>
<organism evidence="1 4">
    <name type="scientific">Gluconacetobacter dulcium</name>
    <dbReference type="NCBI Taxonomy" id="2729096"/>
    <lineage>
        <taxon>Bacteria</taxon>
        <taxon>Pseudomonadati</taxon>
        <taxon>Pseudomonadota</taxon>
        <taxon>Alphaproteobacteria</taxon>
        <taxon>Acetobacterales</taxon>
        <taxon>Acetobacteraceae</taxon>
        <taxon>Gluconacetobacter</taxon>
    </lineage>
</organism>
<dbReference type="Proteomes" id="UP000561077">
    <property type="component" value="Unassembled WGS sequence"/>
</dbReference>
<reference evidence="3 4" key="1">
    <citation type="submission" date="2020-04" db="EMBL/GenBank/DDBJ databases">
        <title>Description of novel Gluconacetobacter.</title>
        <authorList>
            <person name="Sombolestani A."/>
        </authorList>
    </citation>
    <scope>NUCLEOTIDE SEQUENCE [LARGE SCALE GENOMIC DNA]</scope>
    <source>
        <strain evidence="2 3">LMG 1728</strain>
        <strain evidence="1 4">LMG 1731</strain>
    </source>
</reference>
<evidence type="ECO:0000313" key="1">
    <source>
        <dbReference type="EMBL" id="MBB2165381.1"/>
    </source>
</evidence>
<dbReference type="Proteomes" id="UP000540490">
    <property type="component" value="Unassembled WGS sequence"/>
</dbReference>
<proteinExistence type="predicted"/>
<evidence type="ECO:0000313" key="3">
    <source>
        <dbReference type="Proteomes" id="UP000540490"/>
    </source>
</evidence>
<comment type="caution">
    <text evidence="1">The sequence shown here is derived from an EMBL/GenBank/DDBJ whole genome shotgun (WGS) entry which is preliminary data.</text>
</comment>
<dbReference type="AlphaFoldDB" id="A0A7W4IM41"/>
<accession>A0A7W4IM41</accession>
<name>A0A7W4IM41_9PROT</name>
<keyword evidence="3" id="KW-1185">Reference proteome</keyword>
<evidence type="ECO:0000313" key="2">
    <source>
        <dbReference type="EMBL" id="MBB2194452.1"/>
    </source>
</evidence>
<sequence length="186" mass="20402">MTDLLATAGLSLRHMALLGLLHPVDNEAWSADERATFRSAAKEVWEADAPFTVVSCPHLAKAREIVNAHDAGWWPELIVPAGLDRMSRLRGIDLTVPALWGAVWLGAMLAAVPDTPARDWANEAIDYFYGIASERLEELRGASIRGLSAENSEELDSALRNVREALPRVAPIWVFGPLYDPGYAET</sequence>
<dbReference type="EMBL" id="JABEQN010000015">
    <property type="protein sequence ID" value="MBB2194452.1"/>
    <property type="molecule type" value="Genomic_DNA"/>
</dbReference>
<evidence type="ECO:0000313" key="4">
    <source>
        <dbReference type="Proteomes" id="UP000561077"/>
    </source>
</evidence>
<dbReference type="EMBL" id="JABEQO010000015">
    <property type="protein sequence ID" value="MBB2165381.1"/>
    <property type="molecule type" value="Genomic_DNA"/>
</dbReference>
<dbReference type="RefSeq" id="WP_182974383.1">
    <property type="nucleotide sequence ID" value="NZ_JABEQN010000015.1"/>
</dbReference>